<evidence type="ECO:0000313" key="2">
    <source>
        <dbReference type="EMBL" id="KAH8999315.1"/>
    </source>
</evidence>
<feature type="compositionally biased region" description="Basic and acidic residues" evidence="1">
    <location>
        <begin position="201"/>
        <end position="214"/>
    </location>
</feature>
<protein>
    <submittedName>
        <fullName evidence="2">Uncharacterized protein</fullName>
    </submittedName>
</protein>
<gene>
    <name evidence="2" type="ORF">EDB92DRAFT_952943</name>
</gene>
<evidence type="ECO:0000256" key="1">
    <source>
        <dbReference type="SAM" id="MobiDB-lite"/>
    </source>
</evidence>
<feature type="compositionally biased region" description="Acidic residues" evidence="1">
    <location>
        <begin position="315"/>
        <end position="326"/>
    </location>
</feature>
<feature type="region of interest" description="Disordered" evidence="1">
    <location>
        <begin position="127"/>
        <end position="373"/>
    </location>
</feature>
<name>A0AAD4QH70_9AGAM</name>
<feature type="compositionally biased region" description="Low complexity" evidence="1">
    <location>
        <begin position="344"/>
        <end position="361"/>
    </location>
</feature>
<feature type="compositionally biased region" description="Basic and acidic residues" evidence="1">
    <location>
        <begin position="363"/>
        <end position="373"/>
    </location>
</feature>
<organism evidence="2 3">
    <name type="scientific">Lactarius akahatsu</name>
    <dbReference type="NCBI Taxonomy" id="416441"/>
    <lineage>
        <taxon>Eukaryota</taxon>
        <taxon>Fungi</taxon>
        <taxon>Dikarya</taxon>
        <taxon>Basidiomycota</taxon>
        <taxon>Agaricomycotina</taxon>
        <taxon>Agaricomycetes</taxon>
        <taxon>Russulales</taxon>
        <taxon>Russulaceae</taxon>
        <taxon>Lactarius</taxon>
    </lineage>
</organism>
<feature type="compositionally biased region" description="Low complexity" evidence="1">
    <location>
        <begin position="53"/>
        <end position="65"/>
    </location>
</feature>
<feature type="compositionally biased region" description="Polar residues" evidence="1">
    <location>
        <begin position="11"/>
        <end position="32"/>
    </location>
</feature>
<dbReference type="AlphaFoldDB" id="A0AAD4QH70"/>
<evidence type="ECO:0000313" key="3">
    <source>
        <dbReference type="Proteomes" id="UP001201163"/>
    </source>
</evidence>
<comment type="caution">
    <text evidence="2">The sequence shown here is derived from an EMBL/GenBank/DDBJ whole genome shotgun (WGS) entry which is preliminary data.</text>
</comment>
<feature type="compositionally biased region" description="Low complexity" evidence="1">
    <location>
        <begin position="145"/>
        <end position="157"/>
    </location>
</feature>
<keyword evidence="3" id="KW-1185">Reference proteome</keyword>
<reference evidence="2" key="1">
    <citation type="submission" date="2022-01" db="EMBL/GenBank/DDBJ databases">
        <title>Comparative genomics reveals a dynamic genome evolution in the ectomycorrhizal milk-cap (Lactarius) mushrooms.</title>
        <authorList>
            <consortium name="DOE Joint Genome Institute"/>
            <person name="Lebreton A."/>
            <person name="Tang N."/>
            <person name="Kuo A."/>
            <person name="LaButti K."/>
            <person name="Drula E."/>
            <person name="Barry K."/>
            <person name="Clum A."/>
            <person name="Lipzen A."/>
            <person name="Mousain D."/>
            <person name="Ng V."/>
            <person name="Wang R."/>
            <person name="Wang X."/>
            <person name="Dai Y."/>
            <person name="Henrissat B."/>
            <person name="Grigoriev I.V."/>
            <person name="Guerin-Laguette A."/>
            <person name="Yu F."/>
            <person name="Martin F.M."/>
        </authorList>
    </citation>
    <scope>NUCLEOTIDE SEQUENCE</scope>
    <source>
        <strain evidence="2">QP</strain>
    </source>
</reference>
<feature type="compositionally biased region" description="Basic and acidic residues" evidence="1">
    <location>
        <begin position="37"/>
        <end position="52"/>
    </location>
</feature>
<feature type="compositionally biased region" description="Basic and acidic residues" evidence="1">
    <location>
        <begin position="225"/>
        <end position="240"/>
    </location>
</feature>
<sequence length="373" mass="40179">MALLSARVTAHPSSKNTSSGFGLPTPQTVSHGSKTRSRADSASHLYSIRESRSVAQSGPSVGSPSPQTPTRPKPKIDSAPRNTPHSQRIVPSSQCFADEQISSLEDGGDPFLLHPAKELDRCSGELASPSLFKLPPYPPSRVPTASSSSLPFASEFSDGCSSLHRSQSSQIEPTSQFEEIELRFSSDAQAAPPPVRSPQAMHDKNALSIKRLELELGPPKNPSPRSRDNVTLESSEDIHRTPPHPPLSPLTPLTPSSPRVPDIECEKVNASKSDGPPLQYISDETHEIPSMPLSPEPAADTQRGNATPLSKLDVQVEDTTSDEDENFVVHPSPVRRRLPLQNRSPPTSSCTPSASTLPSSSHFTREATKPPIY</sequence>
<dbReference type="Proteomes" id="UP001201163">
    <property type="component" value="Unassembled WGS sequence"/>
</dbReference>
<dbReference type="EMBL" id="JAKELL010000004">
    <property type="protein sequence ID" value="KAH8999315.1"/>
    <property type="molecule type" value="Genomic_DNA"/>
</dbReference>
<accession>A0AAD4QH70</accession>
<feature type="compositionally biased region" description="Polar residues" evidence="1">
    <location>
        <begin position="159"/>
        <end position="177"/>
    </location>
</feature>
<proteinExistence type="predicted"/>
<feature type="region of interest" description="Disordered" evidence="1">
    <location>
        <begin position="1"/>
        <end position="112"/>
    </location>
</feature>
<feature type="compositionally biased region" description="Polar residues" evidence="1">
    <location>
        <begin position="80"/>
        <end position="103"/>
    </location>
</feature>